<feature type="domain" description="Sulfatase N-terminal" evidence="6">
    <location>
        <begin position="75"/>
        <end position="424"/>
    </location>
</feature>
<dbReference type="EMBL" id="CP036422">
    <property type="protein sequence ID" value="QFU77293.1"/>
    <property type="molecule type" value="Genomic_DNA"/>
</dbReference>
<evidence type="ECO:0000256" key="1">
    <source>
        <dbReference type="ARBA" id="ARBA00008779"/>
    </source>
</evidence>
<name>A0A5P9NN43_9GAMM</name>
<dbReference type="KEGG" id="halc:EY643_17410"/>
<dbReference type="Proteomes" id="UP000326287">
    <property type="component" value="Chromosome"/>
</dbReference>
<dbReference type="Gene3D" id="3.40.720.10">
    <property type="entry name" value="Alkaline Phosphatase, subunit A"/>
    <property type="match status" value="1"/>
</dbReference>
<evidence type="ECO:0000259" key="6">
    <source>
        <dbReference type="Pfam" id="PF00884"/>
    </source>
</evidence>
<accession>A0A5P9NN43</accession>
<gene>
    <name evidence="7" type="ORF">EY643_17410</name>
</gene>
<dbReference type="GO" id="GO:0004065">
    <property type="term" value="F:arylsulfatase activity"/>
    <property type="evidence" value="ECO:0007669"/>
    <property type="project" value="TreeGrafter"/>
</dbReference>
<dbReference type="PROSITE" id="PS00149">
    <property type="entry name" value="SULFATASE_2"/>
    <property type="match status" value="1"/>
</dbReference>
<dbReference type="OrthoDB" id="974590at2"/>
<keyword evidence="8" id="KW-1185">Reference proteome</keyword>
<dbReference type="SUPFAM" id="SSF53649">
    <property type="entry name" value="Alkaline phosphatase-like"/>
    <property type="match status" value="1"/>
</dbReference>
<dbReference type="PANTHER" id="PTHR42693:SF33">
    <property type="entry name" value="ARYLSULFATASE"/>
    <property type="match status" value="1"/>
</dbReference>
<dbReference type="InterPro" id="IPR050738">
    <property type="entry name" value="Sulfatase"/>
</dbReference>
<dbReference type="Gene3D" id="3.30.1120.10">
    <property type="match status" value="1"/>
</dbReference>
<protein>
    <submittedName>
        <fullName evidence="7">Sulfatase</fullName>
    </submittedName>
</protein>
<dbReference type="InterPro" id="IPR000917">
    <property type="entry name" value="Sulfatase_N"/>
</dbReference>
<evidence type="ECO:0000256" key="5">
    <source>
        <dbReference type="SAM" id="SignalP"/>
    </source>
</evidence>
<evidence type="ECO:0000256" key="3">
    <source>
        <dbReference type="ARBA" id="ARBA00022801"/>
    </source>
</evidence>
<dbReference type="PANTHER" id="PTHR42693">
    <property type="entry name" value="ARYLSULFATASE FAMILY MEMBER"/>
    <property type="match status" value="1"/>
</dbReference>
<reference evidence="7 8" key="1">
    <citation type="submission" date="2019-02" db="EMBL/GenBank/DDBJ databases">
        <authorList>
            <person name="Li S.-H."/>
        </authorList>
    </citation>
    <scope>NUCLEOTIDE SEQUENCE [LARGE SCALE GENOMIC DNA]</scope>
    <source>
        <strain evidence="7 8">IMCC14385</strain>
    </source>
</reference>
<keyword evidence="2" id="KW-0479">Metal-binding</keyword>
<dbReference type="AlphaFoldDB" id="A0A5P9NN43"/>
<feature type="signal peptide" evidence="5">
    <location>
        <begin position="1"/>
        <end position="31"/>
    </location>
</feature>
<dbReference type="Pfam" id="PF00884">
    <property type="entry name" value="Sulfatase"/>
    <property type="match status" value="1"/>
</dbReference>
<evidence type="ECO:0000256" key="4">
    <source>
        <dbReference type="ARBA" id="ARBA00022837"/>
    </source>
</evidence>
<keyword evidence="5" id="KW-0732">Signal</keyword>
<comment type="similarity">
    <text evidence="1">Belongs to the sulfatase family.</text>
</comment>
<dbReference type="RefSeq" id="WP_153240438.1">
    <property type="nucleotide sequence ID" value="NZ_CP036422.1"/>
</dbReference>
<keyword evidence="4" id="KW-0106">Calcium</keyword>
<evidence type="ECO:0000313" key="7">
    <source>
        <dbReference type="EMBL" id="QFU77293.1"/>
    </source>
</evidence>
<dbReference type="InterPro" id="IPR024607">
    <property type="entry name" value="Sulfatase_CS"/>
</dbReference>
<evidence type="ECO:0000256" key="2">
    <source>
        <dbReference type="ARBA" id="ARBA00022723"/>
    </source>
</evidence>
<organism evidence="7 8">
    <name type="scientific">Halioglobus maricola</name>
    <dbReference type="NCBI Taxonomy" id="2601894"/>
    <lineage>
        <taxon>Bacteria</taxon>
        <taxon>Pseudomonadati</taxon>
        <taxon>Pseudomonadota</taxon>
        <taxon>Gammaproteobacteria</taxon>
        <taxon>Cellvibrionales</taxon>
        <taxon>Halieaceae</taxon>
        <taxon>Halioglobus</taxon>
    </lineage>
</organism>
<feature type="chain" id="PRO_5025064209" evidence="5">
    <location>
        <begin position="32"/>
        <end position="567"/>
    </location>
</feature>
<evidence type="ECO:0000313" key="8">
    <source>
        <dbReference type="Proteomes" id="UP000326287"/>
    </source>
</evidence>
<sequence length="567" mass="63788">MNHGNERARLKLVKKGLALLGAGLLSAQALAAKPLVHDAEFYVLQKQNAERWAAEDKDLDATLEKFKKSNGGKPPNIVYILIDDIGFGDLGSKTLNMIRGYETPSINKVAREGMRMARMYTEPSCTPTRVAMMTGRQPHRNGMGNTAVDISGFGLAGKEVTLAEILSENGYNTTHIGKWHMGDIKEAWPNFQGFDYAAFPIHQQGQLTIYHDDAANEEISVGIGDNNYDDRYTMDRWLRTDASAMALGVEGTRNKPVKEVGIKPGERWTEKKYEEMNYRYQEQAMDHLRKLAKEDEPFFLNYWPLYPLTGPRTAYDEYTTPNGGNYVEKMKLVDKWIGDMMEEMETLGIADNTIVIIMGDNGHFTKYSPQSGYSPMVFRGGKGATTEGGVRVDAFVRWPGIIEADSVVGDIVHVADLYTTLARIGGAYDDIPRDRIIDGLDQTSLWLNGDTYGRRDYVFLYNINALEAVVKEQYKLAIPGGKMDNAILADFYDLFRDTREEKPVSTEIGAWGGAKFVRMLQRHMMRKQKYPSEGPATGMPYDGISNQRPETKAAVQEFLFMMQTPKM</sequence>
<dbReference type="InterPro" id="IPR017850">
    <property type="entry name" value="Alkaline_phosphatase_core_sf"/>
</dbReference>
<dbReference type="GO" id="GO:0046872">
    <property type="term" value="F:metal ion binding"/>
    <property type="evidence" value="ECO:0007669"/>
    <property type="project" value="UniProtKB-KW"/>
</dbReference>
<proteinExistence type="inferred from homology"/>
<dbReference type="PROSITE" id="PS00523">
    <property type="entry name" value="SULFATASE_1"/>
    <property type="match status" value="1"/>
</dbReference>
<keyword evidence="3" id="KW-0378">Hydrolase</keyword>